<comment type="subunit">
    <text evidence="5">Homodimer.</text>
</comment>
<sequence>MRIRVCVVGKPKLGYAKAGVEEYSSRLNKTGRFELVQVREGKQNEESLRLLEASQSYLRVVLDERGELADTLSLHKKLLDWELHGEKGVAFLIGGANGHTEELRRRADWLLSLSRFTLQHELALVVLLEQLYRIETLKRGEPYHR</sequence>
<dbReference type="InterPro" id="IPR029026">
    <property type="entry name" value="tRNA_m1G_MTases_N"/>
</dbReference>
<dbReference type="InterPro" id="IPR029028">
    <property type="entry name" value="Alpha/beta_knot_MTases"/>
</dbReference>
<evidence type="ECO:0000256" key="4">
    <source>
        <dbReference type="ARBA" id="ARBA00038303"/>
    </source>
</evidence>
<comment type="function">
    <text evidence="5">Specifically methylates the pseudouridine at position 1915 (m3Psi1915) in 23S rRNA.</text>
</comment>
<evidence type="ECO:0000256" key="2">
    <source>
        <dbReference type="ARBA" id="ARBA00022679"/>
    </source>
</evidence>
<evidence type="ECO:0000256" key="3">
    <source>
        <dbReference type="ARBA" id="ARBA00022691"/>
    </source>
</evidence>
<evidence type="ECO:0000256" key="1">
    <source>
        <dbReference type="ARBA" id="ARBA00022603"/>
    </source>
</evidence>
<dbReference type="HAMAP" id="MF_00658">
    <property type="entry name" value="23SrRNA_methyltr_H"/>
    <property type="match status" value="1"/>
</dbReference>
<gene>
    <name evidence="5" type="primary">rlmH</name>
    <name evidence="6" type="ordered locus">Mesil_1137</name>
</gene>
<dbReference type="STRING" id="526227.Mesil_1137"/>
<comment type="subcellular location">
    <subcellularLocation>
        <location evidence="5">Cytoplasm</location>
    </subcellularLocation>
</comment>
<keyword evidence="5" id="KW-0698">rRNA processing</keyword>
<reference evidence="6 7" key="1">
    <citation type="journal article" date="2010" name="Stand. Genomic Sci.">
        <title>Complete genome sequence of Meiothermus silvanus type strain (VI-R2).</title>
        <authorList>
            <person name="Sikorski J."/>
            <person name="Tindall B.J."/>
            <person name="Lowry S."/>
            <person name="Lucas S."/>
            <person name="Nolan M."/>
            <person name="Copeland A."/>
            <person name="Glavina Del Rio T."/>
            <person name="Tice H."/>
            <person name="Cheng J.F."/>
            <person name="Han C."/>
            <person name="Pitluck S."/>
            <person name="Liolios K."/>
            <person name="Ivanova N."/>
            <person name="Mavromatis K."/>
            <person name="Mikhailova N."/>
            <person name="Pati A."/>
            <person name="Goodwin L."/>
            <person name="Chen A."/>
            <person name="Palaniappan K."/>
            <person name="Land M."/>
            <person name="Hauser L."/>
            <person name="Chang Y.J."/>
            <person name="Jeffries C.D."/>
            <person name="Rohde M."/>
            <person name="Goker M."/>
            <person name="Woyke T."/>
            <person name="Bristow J."/>
            <person name="Eisen J.A."/>
            <person name="Markowitz V."/>
            <person name="Hugenholtz P."/>
            <person name="Kyrpides N.C."/>
            <person name="Klenk H.P."/>
            <person name="Lapidus A."/>
        </authorList>
    </citation>
    <scope>NUCLEOTIDE SEQUENCE [LARGE SCALE GENOMIC DNA]</scope>
    <source>
        <strain evidence="7">ATCC 700542 / DSM 9946 / VI-R2</strain>
    </source>
</reference>
<comment type="similarity">
    <text evidence="4 5">Belongs to the RNA methyltransferase RlmH family.</text>
</comment>
<keyword evidence="1 5" id="KW-0489">Methyltransferase</keyword>
<dbReference type="KEGG" id="msv:Mesil_1137"/>
<keyword evidence="3 5" id="KW-0949">S-adenosyl-L-methionine</keyword>
<keyword evidence="2 5" id="KW-0808">Transferase</keyword>
<dbReference type="AlphaFoldDB" id="D7BDC3"/>
<evidence type="ECO:0000256" key="5">
    <source>
        <dbReference type="HAMAP-Rule" id="MF_00658"/>
    </source>
</evidence>
<dbReference type="InterPro" id="IPR003742">
    <property type="entry name" value="RlmH-like"/>
</dbReference>
<protein>
    <recommendedName>
        <fullName evidence="5">Ribosomal RNA large subunit methyltransferase H</fullName>
        <ecNumber evidence="5">2.1.1.177</ecNumber>
    </recommendedName>
    <alternativeName>
        <fullName evidence="5">23S rRNA (pseudouridine1915-N3)-methyltransferase</fullName>
    </alternativeName>
    <alternativeName>
        <fullName evidence="5">23S rRNA m3Psi1915 methyltransferase</fullName>
    </alternativeName>
    <alternativeName>
        <fullName evidence="5">rRNA (pseudouridine-N3-)-methyltransferase RlmH</fullName>
    </alternativeName>
</protein>
<dbReference type="EMBL" id="CP002042">
    <property type="protein sequence ID" value="ADH63041.1"/>
    <property type="molecule type" value="Genomic_DNA"/>
</dbReference>
<evidence type="ECO:0000313" key="6">
    <source>
        <dbReference type="EMBL" id="ADH63041.1"/>
    </source>
</evidence>
<dbReference type="PIRSF" id="PIRSF004505">
    <property type="entry name" value="MT_bac"/>
    <property type="match status" value="1"/>
</dbReference>
<dbReference type="SUPFAM" id="SSF75217">
    <property type="entry name" value="alpha/beta knot"/>
    <property type="match status" value="1"/>
</dbReference>
<dbReference type="CDD" id="cd18081">
    <property type="entry name" value="RlmH-like"/>
    <property type="match status" value="1"/>
</dbReference>
<dbReference type="OrthoDB" id="9806643at2"/>
<proteinExistence type="inferred from homology"/>
<organism evidence="6 7">
    <name type="scientific">Allomeiothermus silvanus (strain ATCC 700542 / DSM 9946 / NBRC 106475 / NCIMB 13440 / VI-R2)</name>
    <name type="common">Thermus silvanus</name>
    <dbReference type="NCBI Taxonomy" id="526227"/>
    <lineage>
        <taxon>Bacteria</taxon>
        <taxon>Thermotogati</taxon>
        <taxon>Deinococcota</taxon>
        <taxon>Deinococci</taxon>
        <taxon>Thermales</taxon>
        <taxon>Thermaceae</taxon>
        <taxon>Allomeiothermus</taxon>
    </lineage>
</organism>
<dbReference type="GO" id="GO:0070038">
    <property type="term" value="F:rRNA (pseudouridine-N3-)-methyltransferase activity"/>
    <property type="evidence" value="ECO:0007669"/>
    <property type="project" value="UniProtKB-UniRule"/>
</dbReference>
<name>D7BDC3_ALLS1</name>
<dbReference type="Pfam" id="PF02590">
    <property type="entry name" value="SPOUT_MTase"/>
    <property type="match status" value="1"/>
</dbReference>
<dbReference type="eggNOG" id="COG1576">
    <property type="taxonomic scope" value="Bacteria"/>
</dbReference>
<feature type="binding site" evidence="5">
    <location>
        <position position="62"/>
    </location>
    <ligand>
        <name>S-adenosyl-L-methionine</name>
        <dbReference type="ChEBI" id="CHEBI:59789"/>
    </ligand>
</feature>
<dbReference type="HOGENOM" id="CLU_100552_1_0_0"/>
<dbReference type="Gene3D" id="3.40.1280.10">
    <property type="match status" value="1"/>
</dbReference>
<comment type="catalytic activity">
    <reaction evidence="5">
        <text>pseudouridine(1915) in 23S rRNA + S-adenosyl-L-methionine = N(3)-methylpseudouridine(1915) in 23S rRNA + S-adenosyl-L-homocysteine + H(+)</text>
        <dbReference type="Rhea" id="RHEA:42752"/>
        <dbReference type="Rhea" id="RHEA-COMP:10221"/>
        <dbReference type="Rhea" id="RHEA-COMP:10222"/>
        <dbReference type="ChEBI" id="CHEBI:15378"/>
        <dbReference type="ChEBI" id="CHEBI:57856"/>
        <dbReference type="ChEBI" id="CHEBI:59789"/>
        <dbReference type="ChEBI" id="CHEBI:65314"/>
        <dbReference type="ChEBI" id="CHEBI:74486"/>
        <dbReference type="EC" id="2.1.1.177"/>
    </reaction>
</comment>
<dbReference type="EC" id="2.1.1.177" evidence="5"/>
<feature type="binding site" evidence="5">
    <location>
        <position position="94"/>
    </location>
    <ligand>
        <name>S-adenosyl-L-methionine</name>
        <dbReference type="ChEBI" id="CHEBI:59789"/>
    </ligand>
</feature>
<dbReference type="PANTHER" id="PTHR33603">
    <property type="entry name" value="METHYLTRANSFERASE"/>
    <property type="match status" value="1"/>
</dbReference>
<keyword evidence="7" id="KW-1185">Reference proteome</keyword>
<keyword evidence="5" id="KW-0963">Cytoplasm</keyword>
<dbReference type="Proteomes" id="UP000001916">
    <property type="component" value="Chromosome"/>
</dbReference>
<dbReference type="RefSeq" id="WP_013157621.1">
    <property type="nucleotide sequence ID" value="NC_014212.1"/>
</dbReference>
<dbReference type="PANTHER" id="PTHR33603:SF1">
    <property type="entry name" value="RIBOSOMAL RNA LARGE SUBUNIT METHYLTRANSFERASE H"/>
    <property type="match status" value="1"/>
</dbReference>
<evidence type="ECO:0000313" key="7">
    <source>
        <dbReference type="Proteomes" id="UP000001916"/>
    </source>
</evidence>
<comment type="caution">
    <text evidence="5">Lacks conserved residue(s) required for the propagation of feature annotation.</text>
</comment>
<accession>D7BDC3</accession>
<dbReference type="GO" id="GO:0005737">
    <property type="term" value="C:cytoplasm"/>
    <property type="evidence" value="ECO:0007669"/>
    <property type="project" value="UniProtKB-SubCell"/>
</dbReference>